<dbReference type="GO" id="GO:0003700">
    <property type="term" value="F:DNA-binding transcription factor activity"/>
    <property type="evidence" value="ECO:0007669"/>
    <property type="project" value="TreeGrafter"/>
</dbReference>
<proteinExistence type="predicted"/>
<feature type="DNA-binding region" description="H-T-H motif" evidence="4">
    <location>
        <begin position="43"/>
        <end position="62"/>
    </location>
</feature>
<evidence type="ECO:0000256" key="1">
    <source>
        <dbReference type="ARBA" id="ARBA00023015"/>
    </source>
</evidence>
<dbReference type="PANTHER" id="PTHR30055">
    <property type="entry name" value="HTH-TYPE TRANSCRIPTIONAL REGULATOR RUTR"/>
    <property type="match status" value="1"/>
</dbReference>
<evidence type="ECO:0000256" key="3">
    <source>
        <dbReference type="ARBA" id="ARBA00023163"/>
    </source>
</evidence>
<dbReference type="GO" id="GO:0000976">
    <property type="term" value="F:transcription cis-regulatory region binding"/>
    <property type="evidence" value="ECO:0007669"/>
    <property type="project" value="TreeGrafter"/>
</dbReference>
<dbReference type="Proteomes" id="UP000637002">
    <property type="component" value="Unassembled WGS sequence"/>
</dbReference>
<evidence type="ECO:0000313" key="7">
    <source>
        <dbReference type="Proteomes" id="UP000637002"/>
    </source>
</evidence>
<dbReference type="SUPFAM" id="SSF46689">
    <property type="entry name" value="Homeodomain-like"/>
    <property type="match status" value="1"/>
</dbReference>
<keyword evidence="3" id="KW-0804">Transcription</keyword>
<feature type="domain" description="HTH tetR-type" evidence="5">
    <location>
        <begin position="20"/>
        <end position="80"/>
    </location>
</feature>
<reference evidence="6" key="1">
    <citation type="journal article" date="2014" name="Int. J. Syst. Evol. Microbiol.">
        <title>Complete genome sequence of Corynebacterium casei LMG S-19264T (=DSM 44701T), isolated from a smear-ripened cheese.</title>
        <authorList>
            <consortium name="US DOE Joint Genome Institute (JGI-PGF)"/>
            <person name="Walter F."/>
            <person name="Albersmeier A."/>
            <person name="Kalinowski J."/>
            <person name="Ruckert C."/>
        </authorList>
    </citation>
    <scope>NUCLEOTIDE SEQUENCE</scope>
    <source>
        <strain evidence="6">CGMCC 1.12919</strain>
    </source>
</reference>
<dbReference type="AlphaFoldDB" id="A0A916U4A1"/>
<dbReference type="PANTHER" id="PTHR30055:SF234">
    <property type="entry name" value="HTH-TYPE TRANSCRIPTIONAL REGULATOR BETI"/>
    <property type="match status" value="1"/>
</dbReference>
<accession>A0A916U4A1</accession>
<sequence>MPVSPRKPRPRLKKAAYHHGSLESALLAIGTELIDAEGPGALTLKRVAERAGVTASAVQHPFKDKESMLAAIAAGAFRELEAELKGAARQAEGAEACLRALLGAYVRFACHRPLRFQFMFEARFLDGERHPASANASLDCYDLLRRAVADYTGQPVRLGALTAWSLVHGLSAILTSSRIPPGEQVPDSLDEVVAIVFDLLVHGLGNHGG</sequence>
<dbReference type="InterPro" id="IPR050109">
    <property type="entry name" value="HTH-type_TetR-like_transc_reg"/>
</dbReference>
<evidence type="ECO:0000256" key="4">
    <source>
        <dbReference type="PROSITE-ProRule" id="PRU00335"/>
    </source>
</evidence>
<dbReference type="Gene3D" id="1.10.357.10">
    <property type="entry name" value="Tetracycline Repressor, domain 2"/>
    <property type="match status" value="1"/>
</dbReference>
<dbReference type="RefSeq" id="WP_188608784.1">
    <property type="nucleotide sequence ID" value="NZ_BMGG01000003.1"/>
</dbReference>
<name>A0A916U4A1_9HYPH</name>
<reference evidence="6" key="2">
    <citation type="submission" date="2020-09" db="EMBL/GenBank/DDBJ databases">
        <authorList>
            <person name="Sun Q."/>
            <person name="Zhou Y."/>
        </authorList>
    </citation>
    <scope>NUCLEOTIDE SEQUENCE</scope>
    <source>
        <strain evidence="6">CGMCC 1.12919</strain>
    </source>
</reference>
<evidence type="ECO:0000313" key="6">
    <source>
        <dbReference type="EMBL" id="GGC59174.1"/>
    </source>
</evidence>
<gene>
    <name evidence="6" type="ORF">GCM10010994_17470</name>
</gene>
<dbReference type="Pfam" id="PF00440">
    <property type="entry name" value="TetR_N"/>
    <property type="match status" value="1"/>
</dbReference>
<keyword evidence="7" id="KW-1185">Reference proteome</keyword>
<dbReference type="Pfam" id="PF13305">
    <property type="entry name" value="TetR_C_33"/>
    <property type="match status" value="1"/>
</dbReference>
<comment type="caution">
    <text evidence="6">The sequence shown here is derived from an EMBL/GenBank/DDBJ whole genome shotgun (WGS) entry which is preliminary data.</text>
</comment>
<dbReference type="InterPro" id="IPR036271">
    <property type="entry name" value="Tet_transcr_reg_TetR-rel_C_sf"/>
</dbReference>
<dbReference type="InterPro" id="IPR009057">
    <property type="entry name" value="Homeodomain-like_sf"/>
</dbReference>
<dbReference type="PROSITE" id="PS50977">
    <property type="entry name" value="HTH_TETR_2"/>
    <property type="match status" value="1"/>
</dbReference>
<dbReference type="SUPFAM" id="SSF48498">
    <property type="entry name" value="Tetracyclin repressor-like, C-terminal domain"/>
    <property type="match status" value="1"/>
</dbReference>
<keyword evidence="2 4" id="KW-0238">DNA-binding</keyword>
<evidence type="ECO:0000256" key="2">
    <source>
        <dbReference type="ARBA" id="ARBA00023125"/>
    </source>
</evidence>
<dbReference type="InterPro" id="IPR025996">
    <property type="entry name" value="MT1864/Rv1816-like_C"/>
</dbReference>
<protein>
    <submittedName>
        <fullName evidence="6">TetR family transcriptional regulator</fullName>
    </submittedName>
</protein>
<evidence type="ECO:0000259" key="5">
    <source>
        <dbReference type="PROSITE" id="PS50977"/>
    </source>
</evidence>
<keyword evidence="1" id="KW-0805">Transcription regulation</keyword>
<dbReference type="EMBL" id="BMGG01000003">
    <property type="protein sequence ID" value="GGC59174.1"/>
    <property type="molecule type" value="Genomic_DNA"/>
</dbReference>
<organism evidence="6 7">
    <name type="scientific">Chelatococcus reniformis</name>
    <dbReference type="NCBI Taxonomy" id="1494448"/>
    <lineage>
        <taxon>Bacteria</taxon>
        <taxon>Pseudomonadati</taxon>
        <taxon>Pseudomonadota</taxon>
        <taxon>Alphaproteobacteria</taxon>
        <taxon>Hyphomicrobiales</taxon>
        <taxon>Chelatococcaceae</taxon>
        <taxon>Chelatococcus</taxon>
    </lineage>
</organism>
<dbReference type="InterPro" id="IPR001647">
    <property type="entry name" value="HTH_TetR"/>
</dbReference>